<dbReference type="Gene3D" id="3.40.50.300">
    <property type="entry name" value="P-loop containing nucleotide triphosphate hydrolases"/>
    <property type="match status" value="1"/>
</dbReference>
<dbReference type="GO" id="GO:0000287">
    <property type="term" value="F:magnesium ion binding"/>
    <property type="evidence" value="ECO:0007669"/>
    <property type="project" value="TreeGrafter"/>
</dbReference>
<evidence type="ECO:0000313" key="2">
    <source>
        <dbReference type="EMBL" id="KAK4544793.1"/>
    </source>
</evidence>
<dbReference type="SUPFAM" id="SSF56784">
    <property type="entry name" value="HAD-like"/>
    <property type="match status" value="1"/>
</dbReference>
<accession>A0AAV9JHW3</accession>
<evidence type="ECO:0000259" key="1">
    <source>
        <dbReference type="Pfam" id="PF14681"/>
    </source>
</evidence>
<dbReference type="GO" id="GO:0006564">
    <property type="term" value="P:L-serine biosynthetic process"/>
    <property type="evidence" value="ECO:0007669"/>
    <property type="project" value="TreeGrafter"/>
</dbReference>
<dbReference type="InterPro" id="IPR029057">
    <property type="entry name" value="PRTase-like"/>
</dbReference>
<name>A0AAV9JHW3_9PEZI</name>
<organism evidence="2 3">
    <name type="scientific">Oleoguttula mirabilis</name>
    <dbReference type="NCBI Taxonomy" id="1507867"/>
    <lineage>
        <taxon>Eukaryota</taxon>
        <taxon>Fungi</taxon>
        <taxon>Dikarya</taxon>
        <taxon>Ascomycota</taxon>
        <taxon>Pezizomycotina</taxon>
        <taxon>Dothideomycetes</taxon>
        <taxon>Dothideomycetidae</taxon>
        <taxon>Mycosphaerellales</taxon>
        <taxon>Teratosphaeriaceae</taxon>
        <taxon>Oleoguttula</taxon>
    </lineage>
</organism>
<dbReference type="InterPro" id="IPR036412">
    <property type="entry name" value="HAD-like_sf"/>
</dbReference>
<dbReference type="InterPro" id="IPR023214">
    <property type="entry name" value="HAD_sf"/>
</dbReference>
<proteinExistence type="predicted"/>
<dbReference type="SUPFAM" id="SSF53271">
    <property type="entry name" value="PRTase-like"/>
    <property type="match status" value="1"/>
</dbReference>
<evidence type="ECO:0000313" key="3">
    <source>
        <dbReference type="Proteomes" id="UP001324427"/>
    </source>
</evidence>
<dbReference type="PANTHER" id="PTHR43344:SF20">
    <property type="entry name" value="URACIL PHOSPHORIBOSYLTRANSFERASE"/>
    <property type="match status" value="1"/>
</dbReference>
<dbReference type="GO" id="GO:0036424">
    <property type="term" value="F:L-phosphoserine phosphatase activity"/>
    <property type="evidence" value="ECO:0007669"/>
    <property type="project" value="TreeGrafter"/>
</dbReference>
<feature type="domain" description="Phosphoribosyltransferase" evidence="1">
    <location>
        <begin position="462"/>
        <end position="662"/>
    </location>
</feature>
<dbReference type="Gene3D" id="3.40.50.2020">
    <property type="match status" value="1"/>
</dbReference>
<dbReference type="GO" id="GO:0005737">
    <property type="term" value="C:cytoplasm"/>
    <property type="evidence" value="ECO:0007669"/>
    <property type="project" value="TreeGrafter"/>
</dbReference>
<dbReference type="InterPro" id="IPR027417">
    <property type="entry name" value="P-loop_NTPase"/>
</dbReference>
<dbReference type="InterPro" id="IPR050582">
    <property type="entry name" value="HAD-like_SerB"/>
</dbReference>
<protein>
    <recommendedName>
        <fullName evidence="1">Phosphoribosyltransferase domain-containing protein</fullName>
    </recommendedName>
</protein>
<dbReference type="AlphaFoldDB" id="A0AAV9JHW3"/>
<gene>
    <name evidence="2" type="ORF">LTR36_004042</name>
</gene>
<dbReference type="Pfam" id="PF12710">
    <property type="entry name" value="HAD"/>
    <property type="match status" value="1"/>
</dbReference>
<dbReference type="CDD" id="cd06223">
    <property type="entry name" value="PRTases_typeI"/>
    <property type="match status" value="1"/>
</dbReference>
<dbReference type="Pfam" id="PF13207">
    <property type="entry name" value="AAA_17"/>
    <property type="match status" value="1"/>
</dbReference>
<dbReference type="Pfam" id="PF14681">
    <property type="entry name" value="UPRTase"/>
    <property type="match status" value="1"/>
</dbReference>
<dbReference type="EMBL" id="JAVFHQ010000023">
    <property type="protein sequence ID" value="KAK4544793.1"/>
    <property type="molecule type" value="Genomic_DNA"/>
</dbReference>
<reference evidence="2 3" key="1">
    <citation type="submission" date="2021-11" db="EMBL/GenBank/DDBJ databases">
        <title>Black yeast isolated from Biological Soil Crust.</title>
        <authorList>
            <person name="Kurbessoian T."/>
        </authorList>
    </citation>
    <scope>NUCLEOTIDE SEQUENCE [LARGE SCALE GENOMIC DNA]</scope>
    <source>
        <strain evidence="2 3">CCFEE 5522</strain>
    </source>
</reference>
<sequence>MVAGVKPKVIGLYGLPGVGKTHLLSALRGGLNESEFSFHEGSAVLDIIVPGGLLAFHSSTEDVKEECRRQAIKYIAEQCISSGKTAIVTGHFMFWQEGENAETPVWTTADADTFTHILYVDTPPSVIAEQIQRDNVDNVRQRAAVSTGHLQKWRSEEERELRSLCHSNQIFFSLVDPKQPGKTATLLNDFHDHNETLNLTQAEQMLDDIVEAAGDSKLEMMLVFDADKTLAAEDAGSLYWQLRKPHEPDPLKSLFSSSNWGHSYAAFRQATLLFEEDADDQVFDGACDRVAQEVHMRPEFKRVLEQAAVLEHVGAVVITSGLRRIWEKVLEREGMSEVKIIGGGRIADGFVATGAVKGALVARLQDVHGLDVCAFGDSPLDMDMLRQADQAIVVVGDKVGRSETMDEAIAKAIDDQDFQARQMLLPSTASPRLNLTKLPAVQFDDDFTDSLLSHRFQVFKATDKPAAKLLMAAMRDASNAGPTLRNAHHRAGHYLATEYLSSPSVIGMETYEIEHVLGAKTAGHRLLNEQLTTIVPLMRGGEPMAFGINDAFPLASFVHAHDPADLQAKHLKGRTTVVLVDSVINTGGSVAKFVTHIRSLNKAIRIVVVACVVQKNAVAVDGKLAQAIATAGGKLSLVALRMSDNHFKGLGATDTGNRLFNTTYLE</sequence>
<comment type="caution">
    <text evidence="2">The sequence shown here is derived from an EMBL/GenBank/DDBJ whole genome shotgun (WGS) entry which is preliminary data.</text>
</comment>
<dbReference type="SUPFAM" id="SSF52540">
    <property type="entry name" value="P-loop containing nucleoside triphosphate hydrolases"/>
    <property type="match status" value="1"/>
</dbReference>
<dbReference type="InterPro" id="IPR000836">
    <property type="entry name" value="PRTase_dom"/>
</dbReference>
<dbReference type="Proteomes" id="UP001324427">
    <property type="component" value="Unassembled WGS sequence"/>
</dbReference>
<keyword evidence="3" id="KW-1185">Reference proteome</keyword>
<dbReference type="PANTHER" id="PTHR43344">
    <property type="entry name" value="PHOSPHOSERINE PHOSPHATASE"/>
    <property type="match status" value="1"/>
</dbReference>
<dbReference type="Gene3D" id="3.40.50.1000">
    <property type="entry name" value="HAD superfamily/HAD-like"/>
    <property type="match status" value="1"/>
</dbReference>